<dbReference type="Pfam" id="PF20419">
    <property type="entry name" value="DUF6701"/>
    <property type="match status" value="1"/>
</dbReference>
<dbReference type="AlphaFoldDB" id="T0ZTQ5"/>
<feature type="domain" description="DUF6701" evidence="1">
    <location>
        <begin position="6"/>
        <end position="168"/>
    </location>
</feature>
<gene>
    <name evidence="2" type="ORF">B2A_06833</name>
</gene>
<organism evidence="2">
    <name type="scientific">mine drainage metagenome</name>
    <dbReference type="NCBI Taxonomy" id="410659"/>
    <lineage>
        <taxon>unclassified sequences</taxon>
        <taxon>metagenomes</taxon>
        <taxon>ecological metagenomes</taxon>
    </lineage>
</organism>
<sequence length="178" mass="18146">TGGSLTVSGGTGTVNTLAYSEVGSVTLEATGANYLDTPGVNATGDSYYTGSLPTSSYVGRFTPDHFDVTVNQPTFASSCGSHFSYLGQPLDYSTAPVVTLTAVDAQGATTLNYSNYGSGNDWWKLPDLTPTYTDPNAPAALGVTVDAGLAAFSPPTSTNTAPGSVTTTFSGPLSYTLP</sequence>
<comment type="caution">
    <text evidence="2">The sequence shown here is derived from an EMBL/GenBank/DDBJ whole genome shotgun (WGS) entry which is preliminary data.</text>
</comment>
<name>T0ZTQ5_9ZZZZ</name>
<evidence type="ECO:0000259" key="1">
    <source>
        <dbReference type="Pfam" id="PF20419"/>
    </source>
</evidence>
<evidence type="ECO:0000313" key="2">
    <source>
        <dbReference type="EMBL" id="EQD51616.1"/>
    </source>
</evidence>
<feature type="non-terminal residue" evidence="2">
    <location>
        <position position="178"/>
    </location>
</feature>
<feature type="non-terminal residue" evidence="2">
    <location>
        <position position="1"/>
    </location>
</feature>
<dbReference type="InterPro" id="IPR046524">
    <property type="entry name" value="DUF6701"/>
</dbReference>
<protein>
    <submittedName>
        <fullName evidence="2">VcfQ-like protein</fullName>
    </submittedName>
</protein>
<reference evidence="2" key="2">
    <citation type="journal article" date="2014" name="ISME J.">
        <title>Microbial stratification in low pH oxic and suboxic macroscopic growths along an acid mine drainage.</title>
        <authorList>
            <person name="Mendez-Garcia C."/>
            <person name="Mesa V."/>
            <person name="Sprenger R.R."/>
            <person name="Richter M."/>
            <person name="Diez M.S."/>
            <person name="Solano J."/>
            <person name="Bargiela R."/>
            <person name="Golyshina O.V."/>
            <person name="Manteca A."/>
            <person name="Ramos J.L."/>
            <person name="Gallego J.R."/>
            <person name="Llorente I."/>
            <person name="Martins Dos Santos V.A."/>
            <person name="Jensen O.N."/>
            <person name="Pelaez A.I."/>
            <person name="Sanchez J."/>
            <person name="Ferrer M."/>
        </authorList>
    </citation>
    <scope>NUCLEOTIDE SEQUENCE</scope>
</reference>
<accession>T0ZTQ5</accession>
<dbReference type="EMBL" id="AUZZ01004869">
    <property type="protein sequence ID" value="EQD51616.1"/>
    <property type="molecule type" value="Genomic_DNA"/>
</dbReference>
<reference evidence="2" key="1">
    <citation type="submission" date="2013-08" db="EMBL/GenBank/DDBJ databases">
        <authorList>
            <person name="Mendez C."/>
            <person name="Richter M."/>
            <person name="Ferrer M."/>
            <person name="Sanchez J."/>
        </authorList>
    </citation>
    <scope>NUCLEOTIDE SEQUENCE</scope>
</reference>
<proteinExistence type="predicted"/>